<reference evidence="1 2" key="1">
    <citation type="submission" date="2018-11" db="EMBL/GenBank/DDBJ databases">
        <authorList>
            <consortium name="Pathogen Informatics"/>
        </authorList>
    </citation>
    <scope>NUCLEOTIDE SEQUENCE [LARGE SCALE GENOMIC DNA]</scope>
    <source>
        <strain evidence="1 2">Zambia</strain>
    </source>
</reference>
<gene>
    <name evidence="1" type="ORF">SMRZ_LOCUS15816</name>
</gene>
<protein>
    <submittedName>
        <fullName evidence="1">Uncharacterized protein</fullName>
    </submittedName>
</protein>
<keyword evidence="2" id="KW-1185">Reference proteome</keyword>
<proteinExistence type="predicted"/>
<dbReference type="PANTHER" id="PTHR37984:SF5">
    <property type="entry name" value="PROTEIN NYNRIN-LIKE"/>
    <property type="match status" value="1"/>
</dbReference>
<organism evidence="1 2">
    <name type="scientific">Schistosoma margrebowiei</name>
    <dbReference type="NCBI Taxonomy" id="48269"/>
    <lineage>
        <taxon>Eukaryota</taxon>
        <taxon>Metazoa</taxon>
        <taxon>Spiralia</taxon>
        <taxon>Lophotrochozoa</taxon>
        <taxon>Platyhelminthes</taxon>
        <taxon>Trematoda</taxon>
        <taxon>Digenea</taxon>
        <taxon>Strigeidida</taxon>
        <taxon>Schistosomatoidea</taxon>
        <taxon>Schistosomatidae</taxon>
        <taxon>Schistosoma</taxon>
    </lineage>
</organism>
<name>A0A183MIE1_9TREM</name>
<dbReference type="Proteomes" id="UP000277204">
    <property type="component" value="Unassembled WGS sequence"/>
</dbReference>
<accession>A0A183MIE1</accession>
<evidence type="ECO:0000313" key="1">
    <source>
        <dbReference type="EMBL" id="VDP19220.1"/>
    </source>
</evidence>
<dbReference type="InterPro" id="IPR050951">
    <property type="entry name" value="Retrovirus_Pol_polyprotein"/>
</dbReference>
<dbReference type="PANTHER" id="PTHR37984">
    <property type="entry name" value="PROTEIN CBG26694"/>
    <property type="match status" value="1"/>
</dbReference>
<sequence>MTETLDPGFVLLGTRQQGVLVILRELVLPGGFDPVSPSFTVRDVTTELSGSEPILNKSHLKSYLLHHYKQESKTTSLEENNHQIQVAITAKPLSAGDIKCYTQKDEGLKRIISYLEHEWPTHVNNKNIEQYSHQRDSLTVVDGCLMFGDHVVVTISLHRRVMLELHTAHTGVAWMKALGRCYVDWPTIDTQIE</sequence>
<dbReference type="EMBL" id="UZAI01017003">
    <property type="protein sequence ID" value="VDP19220.1"/>
    <property type="molecule type" value="Genomic_DNA"/>
</dbReference>
<dbReference type="STRING" id="48269.A0A183MIE1"/>
<evidence type="ECO:0000313" key="2">
    <source>
        <dbReference type="Proteomes" id="UP000277204"/>
    </source>
</evidence>
<dbReference type="AlphaFoldDB" id="A0A183MIE1"/>